<dbReference type="InterPro" id="IPR013154">
    <property type="entry name" value="ADH-like_N"/>
</dbReference>
<dbReference type="RefSeq" id="WP_100668925.1">
    <property type="nucleotide sequence ID" value="NZ_CP024955.1"/>
</dbReference>
<reference evidence="3" key="1">
    <citation type="submission" date="2017-11" db="EMBL/GenBank/DDBJ databases">
        <title>Complete Genome Sequence of Kyrpidia sp. Strain EA-1, a thermophilic, hydrogen-oxidizing Bacterium, isolated from the Azores.</title>
        <authorList>
            <person name="Reiner J.E."/>
            <person name="Lapp C.J."/>
            <person name="Bunk B."/>
            <person name="Gescher J."/>
        </authorList>
    </citation>
    <scope>NUCLEOTIDE SEQUENCE [LARGE SCALE GENOMIC DNA]</scope>
    <source>
        <strain evidence="3">EA-1</strain>
    </source>
</reference>
<dbReference type="EMBL" id="CP024955">
    <property type="protein sequence ID" value="ATY86177.1"/>
    <property type="molecule type" value="Genomic_DNA"/>
</dbReference>
<proteinExistence type="predicted"/>
<protein>
    <submittedName>
        <fullName evidence="2">Oxidoreductase</fullName>
    </submittedName>
</protein>
<dbReference type="NCBIfam" id="TIGR02823">
    <property type="entry name" value="oxido_YhdH"/>
    <property type="match status" value="1"/>
</dbReference>
<dbReference type="Pfam" id="PF00107">
    <property type="entry name" value="ADH_zinc_N"/>
    <property type="match status" value="1"/>
</dbReference>
<dbReference type="InterPro" id="IPR020843">
    <property type="entry name" value="ER"/>
</dbReference>
<dbReference type="Gene3D" id="3.40.50.720">
    <property type="entry name" value="NAD(P)-binding Rossmann-like Domain"/>
    <property type="match status" value="1"/>
</dbReference>
<evidence type="ECO:0000313" key="2">
    <source>
        <dbReference type="EMBL" id="ATY86177.1"/>
    </source>
</evidence>
<dbReference type="InterPro" id="IPR036291">
    <property type="entry name" value="NAD(P)-bd_dom_sf"/>
</dbReference>
<organism evidence="2 3">
    <name type="scientific">Kyrpidia spormannii</name>
    <dbReference type="NCBI Taxonomy" id="2055160"/>
    <lineage>
        <taxon>Bacteria</taxon>
        <taxon>Bacillati</taxon>
        <taxon>Bacillota</taxon>
        <taxon>Bacilli</taxon>
        <taxon>Bacillales</taxon>
        <taxon>Alicyclobacillaceae</taxon>
        <taxon>Kyrpidia</taxon>
    </lineage>
</organism>
<dbReference type="InterPro" id="IPR013149">
    <property type="entry name" value="ADH-like_C"/>
</dbReference>
<evidence type="ECO:0000259" key="1">
    <source>
        <dbReference type="SMART" id="SM00829"/>
    </source>
</evidence>
<accession>A0A2K8NBI2</accession>
<dbReference type="PANTHER" id="PTHR43677:SF1">
    <property type="entry name" value="ACRYLYL-COA REDUCTASE ACUI-RELATED"/>
    <property type="match status" value="1"/>
</dbReference>
<dbReference type="KEGG" id="kyr:CVV65_15595"/>
<dbReference type="PANTHER" id="PTHR43677">
    <property type="entry name" value="SHORT-CHAIN DEHYDROGENASE/REDUCTASE"/>
    <property type="match status" value="1"/>
</dbReference>
<dbReference type="SUPFAM" id="SSF50129">
    <property type="entry name" value="GroES-like"/>
    <property type="match status" value="1"/>
</dbReference>
<dbReference type="AlphaFoldDB" id="A0A2K8NBI2"/>
<keyword evidence="3" id="KW-1185">Reference proteome</keyword>
<dbReference type="InterPro" id="IPR051397">
    <property type="entry name" value="Zn-ADH-like_protein"/>
</dbReference>
<dbReference type="Pfam" id="PF08240">
    <property type="entry name" value="ADH_N"/>
    <property type="match status" value="1"/>
</dbReference>
<dbReference type="InterPro" id="IPR014188">
    <property type="entry name" value="Acrylyl-CoA_reductase_AcuI"/>
</dbReference>
<gene>
    <name evidence="2" type="ORF">CVV65_15595</name>
</gene>
<name>A0A2K8NBI2_9BACL</name>
<sequence>MAERFRAWVADQQDESIALNLVERGWDDLPPGEVTVRVAYSSVNYKDGLAVIPTGRVARKYPLVPGIDLAGTVETSTDRRFREGDEVVVTGYDLGVSHDGGFGEYARVPADWVVPLPTGLSVKEAMVLGTAGFTAGLSVYRLERYGLTPERGPVLVTGASGGVGSVAVAILTKLGYTVAASTGKAEAEAYLRSIGASEVLSRDEVSAESRKALEKERWAGAVDPVGGRTLAYLLRTMKYGGAVALSGLTGGSALETTVFPFILRGVSLLGIDSAYCPMEERREVWERLAGPWKPAGLADIGQEIAMEDVPATLEAILKGKVKGRTVIRMG</sequence>
<feature type="domain" description="Enoyl reductase (ER)" evidence="1">
    <location>
        <begin position="12"/>
        <end position="327"/>
    </location>
</feature>
<dbReference type="InterPro" id="IPR011032">
    <property type="entry name" value="GroES-like_sf"/>
</dbReference>
<dbReference type="Proteomes" id="UP000231932">
    <property type="component" value="Chromosome"/>
</dbReference>
<dbReference type="GO" id="GO:0043957">
    <property type="term" value="F:acryloyl-CoA reductase (NADPH) activity"/>
    <property type="evidence" value="ECO:0007669"/>
    <property type="project" value="TreeGrafter"/>
</dbReference>
<evidence type="ECO:0000313" key="3">
    <source>
        <dbReference type="Proteomes" id="UP000231932"/>
    </source>
</evidence>
<dbReference type="OrthoDB" id="9782155at2"/>
<dbReference type="SUPFAM" id="SSF51735">
    <property type="entry name" value="NAD(P)-binding Rossmann-fold domains"/>
    <property type="match status" value="1"/>
</dbReference>
<dbReference type="SMART" id="SM00829">
    <property type="entry name" value="PKS_ER"/>
    <property type="match status" value="1"/>
</dbReference>
<dbReference type="Gene3D" id="3.90.180.10">
    <property type="entry name" value="Medium-chain alcohol dehydrogenases, catalytic domain"/>
    <property type="match status" value="1"/>
</dbReference>